<gene>
    <name evidence="1" type="ORF">A3J50_00370</name>
</gene>
<evidence type="ECO:0008006" key="3">
    <source>
        <dbReference type="Google" id="ProtNLM"/>
    </source>
</evidence>
<dbReference type="Gene3D" id="3.40.630.30">
    <property type="match status" value="1"/>
</dbReference>
<accession>A0A1G1WPQ7</accession>
<sequence length="197" mass="22497">MGYQVQNFTRTEMSPVLKWQILTAMRFIWPEGFEGVNLDRTWICPGEFYPLHFIATDFTRDGSSKSAKIVISHGAVLQRDLMHCGETFRVLGLGGVYTLPAFRHSGVASDLVMKATDHILTRPRADVAIATCRPELVGWYSRFGWVPIKEGRIIPTTETENGQPLDEVLLMLFISEKGRRAETLFREEPIYFGRDVW</sequence>
<dbReference type="SUPFAM" id="SSF55729">
    <property type="entry name" value="Acyl-CoA N-acyltransferases (Nat)"/>
    <property type="match status" value="1"/>
</dbReference>
<dbReference type="Proteomes" id="UP000177821">
    <property type="component" value="Unassembled WGS sequence"/>
</dbReference>
<dbReference type="Pfam" id="PF13527">
    <property type="entry name" value="Acetyltransf_9"/>
    <property type="match status" value="1"/>
</dbReference>
<dbReference type="InterPro" id="IPR016181">
    <property type="entry name" value="Acyl_CoA_acyltransferase"/>
</dbReference>
<dbReference type="AlphaFoldDB" id="A0A1G1WPQ7"/>
<proteinExistence type="predicted"/>
<name>A0A1G1WPQ7_9BACT</name>
<reference evidence="1 2" key="1">
    <citation type="journal article" date="2016" name="Nat. Commun.">
        <title>Thousands of microbial genomes shed light on interconnected biogeochemical processes in an aquifer system.</title>
        <authorList>
            <person name="Anantharaman K."/>
            <person name="Brown C.T."/>
            <person name="Hug L.A."/>
            <person name="Sharon I."/>
            <person name="Castelle C.J."/>
            <person name="Probst A.J."/>
            <person name="Thomas B.C."/>
            <person name="Singh A."/>
            <person name="Wilkins M.J."/>
            <person name="Karaoz U."/>
            <person name="Brodie E.L."/>
            <person name="Williams K.H."/>
            <person name="Hubbard S.S."/>
            <person name="Banfield J.F."/>
        </authorList>
    </citation>
    <scope>NUCLEOTIDE SEQUENCE [LARGE SCALE GENOMIC DNA]</scope>
</reference>
<evidence type="ECO:0000313" key="2">
    <source>
        <dbReference type="Proteomes" id="UP000177821"/>
    </source>
</evidence>
<comment type="caution">
    <text evidence="1">The sequence shown here is derived from an EMBL/GenBank/DDBJ whole genome shotgun (WGS) entry which is preliminary data.</text>
</comment>
<evidence type="ECO:0000313" key="1">
    <source>
        <dbReference type="EMBL" id="OGY29725.1"/>
    </source>
</evidence>
<dbReference type="EMBL" id="MHCX01000015">
    <property type="protein sequence ID" value="OGY29725.1"/>
    <property type="molecule type" value="Genomic_DNA"/>
</dbReference>
<protein>
    <recommendedName>
        <fullName evidence="3">N-acetyltransferase domain-containing protein</fullName>
    </recommendedName>
</protein>
<organism evidence="1 2">
    <name type="scientific">Candidatus Woykebacteria bacterium RIFCSPHIGHO2_02_FULL_43_16b</name>
    <dbReference type="NCBI Taxonomy" id="1802601"/>
    <lineage>
        <taxon>Bacteria</taxon>
        <taxon>Candidatus Woykeibacteriota</taxon>
    </lineage>
</organism>